<dbReference type="SMART" id="SM00593">
    <property type="entry name" value="RUN"/>
    <property type="match status" value="1"/>
</dbReference>
<reference evidence="2 3" key="1">
    <citation type="submission" date="2014-03" db="EMBL/GenBank/DDBJ databases">
        <title>Draft genome of the hookworm Oesophagostomum dentatum.</title>
        <authorList>
            <person name="Mitreva M."/>
        </authorList>
    </citation>
    <scope>NUCLEOTIDE SEQUENCE [LARGE SCALE GENOMIC DNA]</scope>
    <source>
        <strain evidence="2 3">OD-Hann</strain>
    </source>
</reference>
<accession>A0A0B1SDD1</accession>
<evidence type="ECO:0000259" key="1">
    <source>
        <dbReference type="PROSITE" id="PS50826"/>
    </source>
</evidence>
<evidence type="ECO:0000313" key="2">
    <source>
        <dbReference type="EMBL" id="KHJ81911.1"/>
    </source>
</evidence>
<name>A0A0B1SDD1_OESDE</name>
<dbReference type="Pfam" id="PF02759">
    <property type="entry name" value="RUN"/>
    <property type="match status" value="1"/>
</dbReference>
<dbReference type="InterPro" id="IPR004012">
    <property type="entry name" value="Run_dom"/>
</dbReference>
<organism evidence="2 3">
    <name type="scientific">Oesophagostomum dentatum</name>
    <name type="common">Nodular worm</name>
    <dbReference type="NCBI Taxonomy" id="61180"/>
    <lineage>
        <taxon>Eukaryota</taxon>
        <taxon>Metazoa</taxon>
        <taxon>Ecdysozoa</taxon>
        <taxon>Nematoda</taxon>
        <taxon>Chromadorea</taxon>
        <taxon>Rhabditida</taxon>
        <taxon>Rhabditina</taxon>
        <taxon>Rhabditomorpha</taxon>
        <taxon>Strongyloidea</taxon>
        <taxon>Strongylidae</taxon>
        <taxon>Oesophagostomum</taxon>
    </lineage>
</organism>
<proteinExistence type="predicted"/>
<sequence length="164" mass="18675">MTNHEKSKAGIIRELEFVLKAAIASPYSQTDGVPSEITQNVCNVVEAMFIHGLRDPFFVKGSRYAKYPEPNFWPFVSKYSHKSITTEINSLKQIRSEIGRGRAWIRIVLNQNSLEHYLLLLLRETKALNQFYSESAFLRDTELMEKVVDLLKGLGSLSINAPVN</sequence>
<dbReference type="InterPro" id="IPR037213">
    <property type="entry name" value="Run_dom_sf"/>
</dbReference>
<dbReference type="PROSITE" id="PS50826">
    <property type="entry name" value="RUN"/>
    <property type="match status" value="1"/>
</dbReference>
<dbReference type="Gene3D" id="1.20.58.900">
    <property type="match status" value="1"/>
</dbReference>
<dbReference type="PANTHER" id="PTHR47194:SF3">
    <property type="entry name" value="SORTING NEXIN 29"/>
    <property type="match status" value="1"/>
</dbReference>
<dbReference type="SUPFAM" id="SSF140741">
    <property type="entry name" value="RUN domain-like"/>
    <property type="match status" value="1"/>
</dbReference>
<evidence type="ECO:0000313" key="3">
    <source>
        <dbReference type="Proteomes" id="UP000053660"/>
    </source>
</evidence>
<dbReference type="AlphaFoldDB" id="A0A0B1SDD1"/>
<gene>
    <name evidence="2" type="ORF">OESDEN_18400</name>
</gene>
<dbReference type="OrthoDB" id="62364at2759"/>
<feature type="non-terminal residue" evidence="2">
    <location>
        <position position="164"/>
    </location>
</feature>
<keyword evidence="3" id="KW-1185">Reference proteome</keyword>
<dbReference type="PANTHER" id="PTHR47194">
    <property type="entry name" value="SORTING NEXIN-29-RELATED"/>
    <property type="match status" value="1"/>
</dbReference>
<dbReference type="Proteomes" id="UP000053660">
    <property type="component" value="Unassembled WGS sequence"/>
</dbReference>
<protein>
    <submittedName>
        <fullName evidence="2">RUN domain protein</fullName>
    </submittedName>
</protein>
<feature type="domain" description="RUN" evidence="1">
    <location>
        <begin position="32"/>
        <end position="164"/>
    </location>
</feature>
<dbReference type="EMBL" id="KN584233">
    <property type="protein sequence ID" value="KHJ81911.1"/>
    <property type="molecule type" value="Genomic_DNA"/>
</dbReference>